<dbReference type="AlphaFoldDB" id="A0A2T7FZ58"/>
<organism evidence="1 2">
    <name type="scientific">Thalassorhabdomicrobium marinisediminis</name>
    <dbReference type="NCBI Taxonomy" id="2170577"/>
    <lineage>
        <taxon>Bacteria</taxon>
        <taxon>Pseudomonadati</taxon>
        <taxon>Pseudomonadota</taxon>
        <taxon>Alphaproteobacteria</taxon>
        <taxon>Rhodobacterales</taxon>
        <taxon>Paracoccaceae</taxon>
        <taxon>Thalassorhabdomicrobium</taxon>
    </lineage>
</organism>
<evidence type="ECO:0000313" key="1">
    <source>
        <dbReference type="EMBL" id="PVA07454.1"/>
    </source>
</evidence>
<name>A0A2T7FZ58_9RHOB</name>
<proteinExistence type="predicted"/>
<dbReference type="EMBL" id="QCYG01000003">
    <property type="protein sequence ID" value="PVA07454.1"/>
    <property type="molecule type" value="Genomic_DNA"/>
</dbReference>
<evidence type="ECO:0000313" key="2">
    <source>
        <dbReference type="Proteomes" id="UP000244817"/>
    </source>
</evidence>
<dbReference type="RefSeq" id="WP_108640281.1">
    <property type="nucleotide sequence ID" value="NZ_QCYG01000003.1"/>
</dbReference>
<reference evidence="1 2" key="1">
    <citation type="submission" date="2018-04" db="EMBL/GenBank/DDBJ databases">
        <title>Pelagivirga bohaiensis gen. nov., sp. nov., a bacterium isolated from the Bohai Sea.</title>
        <authorList>
            <person name="Ji X."/>
        </authorList>
    </citation>
    <scope>NUCLEOTIDE SEQUENCE [LARGE SCALE GENOMIC DNA]</scope>
    <source>
        <strain evidence="1 2">BH-SD16</strain>
    </source>
</reference>
<protein>
    <recommendedName>
        <fullName evidence="3">STAS domain-containing protein</fullName>
    </recommendedName>
</protein>
<dbReference type="Proteomes" id="UP000244817">
    <property type="component" value="Unassembled WGS sequence"/>
</dbReference>
<comment type="caution">
    <text evidence="1">The sequence shown here is derived from an EMBL/GenBank/DDBJ whole genome shotgun (WGS) entry which is preliminary data.</text>
</comment>
<sequence length="75" mass="8317">MDERVMIDLDAYEIRANALGFEALSSLHSELSQLQNSKVGIDCKRLGWIDAQLGASLLTIVNLARGQETKFYSTT</sequence>
<accession>A0A2T7FZ58</accession>
<evidence type="ECO:0008006" key="3">
    <source>
        <dbReference type="Google" id="ProtNLM"/>
    </source>
</evidence>
<gene>
    <name evidence="1" type="ORF">DC363_06355</name>
</gene>
<keyword evidence="2" id="KW-1185">Reference proteome</keyword>